<feature type="compositionally biased region" description="Acidic residues" evidence="1">
    <location>
        <begin position="82"/>
        <end position="92"/>
    </location>
</feature>
<dbReference type="Proteomes" id="UP000265515">
    <property type="component" value="Unassembled WGS sequence"/>
</dbReference>
<proteinExistence type="predicted"/>
<dbReference type="Gramene" id="GBG77239">
    <property type="protein sequence ID" value="GBG77239"/>
    <property type="gene ID" value="CBR_g23567"/>
</dbReference>
<organism evidence="2 3">
    <name type="scientific">Chara braunii</name>
    <name type="common">Braun's stonewort</name>
    <dbReference type="NCBI Taxonomy" id="69332"/>
    <lineage>
        <taxon>Eukaryota</taxon>
        <taxon>Viridiplantae</taxon>
        <taxon>Streptophyta</taxon>
        <taxon>Charophyceae</taxon>
        <taxon>Charales</taxon>
        <taxon>Characeae</taxon>
        <taxon>Chara</taxon>
    </lineage>
</organism>
<evidence type="ECO:0000313" key="2">
    <source>
        <dbReference type="EMBL" id="GBG77239.1"/>
    </source>
</evidence>
<accession>A0A388L4J7</accession>
<dbReference type="AlphaFoldDB" id="A0A388L4J7"/>
<reference evidence="2 3" key="1">
    <citation type="journal article" date="2018" name="Cell">
        <title>The Chara Genome: Secondary Complexity and Implications for Plant Terrestrialization.</title>
        <authorList>
            <person name="Nishiyama T."/>
            <person name="Sakayama H."/>
            <person name="Vries J.D."/>
            <person name="Buschmann H."/>
            <person name="Saint-Marcoux D."/>
            <person name="Ullrich K.K."/>
            <person name="Haas F.B."/>
            <person name="Vanderstraeten L."/>
            <person name="Becker D."/>
            <person name="Lang D."/>
            <person name="Vosolsobe S."/>
            <person name="Rombauts S."/>
            <person name="Wilhelmsson P.K.I."/>
            <person name="Janitza P."/>
            <person name="Kern R."/>
            <person name="Heyl A."/>
            <person name="Rumpler F."/>
            <person name="Villalobos L.I.A.C."/>
            <person name="Clay J.M."/>
            <person name="Skokan R."/>
            <person name="Toyoda A."/>
            <person name="Suzuki Y."/>
            <person name="Kagoshima H."/>
            <person name="Schijlen E."/>
            <person name="Tajeshwar N."/>
            <person name="Catarino B."/>
            <person name="Hetherington A.J."/>
            <person name="Saltykova A."/>
            <person name="Bonnot C."/>
            <person name="Breuninger H."/>
            <person name="Symeonidi A."/>
            <person name="Radhakrishnan G.V."/>
            <person name="Van Nieuwerburgh F."/>
            <person name="Deforce D."/>
            <person name="Chang C."/>
            <person name="Karol K.G."/>
            <person name="Hedrich R."/>
            <person name="Ulvskov P."/>
            <person name="Glockner G."/>
            <person name="Delwiche C.F."/>
            <person name="Petrasek J."/>
            <person name="Van de Peer Y."/>
            <person name="Friml J."/>
            <person name="Beilby M."/>
            <person name="Dolan L."/>
            <person name="Kohara Y."/>
            <person name="Sugano S."/>
            <person name="Fujiyama A."/>
            <person name="Delaux P.-M."/>
            <person name="Quint M."/>
            <person name="TheiBen G."/>
            <person name="Hagemann M."/>
            <person name="Harholt J."/>
            <person name="Dunand C."/>
            <person name="Zachgo S."/>
            <person name="Langdale J."/>
            <person name="Maumus F."/>
            <person name="Straeten D.V.D."/>
            <person name="Gould S.B."/>
            <person name="Rensing S.A."/>
        </authorList>
    </citation>
    <scope>NUCLEOTIDE SEQUENCE [LARGE SCALE GENOMIC DNA]</scope>
    <source>
        <strain evidence="2 3">S276</strain>
    </source>
</reference>
<evidence type="ECO:0000256" key="1">
    <source>
        <dbReference type="SAM" id="MobiDB-lite"/>
    </source>
</evidence>
<keyword evidence="3" id="KW-1185">Reference proteome</keyword>
<evidence type="ECO:0000313" key="3">
    <source>
        <dbReference type="Proteomes" id="UP000265515"/>
    </source>
</evidence>
<dbReference type="EMBL" id="BFEA01000263">
    <property type="protein sequence ID" value="GBG77239.1"/>
    <property type="molecule type" value="Genomic_DNA"/>
</dbReference>
<sequence>MGFWHTSTCRVKTRGGGTRITPYSKEQEQEAAKILAEQKARREELEKKAKKVALLAEKAKKAKELEEELKRLYKEKEVAASVEEEEEEEEEIPLERNVRREERGESSGTKRADTRLQKTVKDWVANLLLGEEEKVMLYVPQAEREVVLQEIHAEENPLRRQAVDEEKRLEWKLRLTRERRMRMEAADEMEKRLNEAAERGGRLDETADLNTQIGLLSQNVEVIWSVQQEQFRHLRDHDIPCSPYA</sequence>
<protein>
    <submittedName>
        <fullName evidence="2">Uncharacterized protein</fullName>
    </submittedName>
</protein>
<gene>
    <name evidence="2" type="ORF">CBR_g23567</name>
</gene>
<name>A0A388L4J7_CHABU</name>
<comment type="caution">
    <text evidence="2">The sequence shown here is derived from an EMBL/GenBank/DDBJ whole genome shotgun (WGS) entry which is preliminary data.</text>
</comment>
<feature type="region of interest" description="Disordered" evidence="1">
    <location>
        <begin position="77"/>
        <end position="114"/>
    </location>
</feature>
<feature type="compositionally biased region" description="Basic and acidic residues" evidence="1">
    <location>
        <begin position="93"/>
        <end position="114"/>
    </location>
</feature>